<dbReference type="InterPro" id="IPR051677">
    <property type="entry name" value="AfsR-DnrI-RedD_regulator"/>
</dbReference>
<sequence>MLTPMGNCVGAGPDTSTRRSGSGILVDASLGDDGGVGVRALVLGPIEVRVGDRQVGLGGPKPRTLLAALLLQPRQVVPVERLIDLIWGEAPPQTAGALVHTYVSSLRRAVGTALVTRAPGYLLDLDSDVEQFQKHLTTARQAERAGDHATATTHYQHGLALWRGPALHGVDAQFARGHALALEESRLSAEEGLGRCELAQHRVEDAITRLSALAGAHPTREETRELLMRALHRAGRQADALQVYRDAREHLLDELGIEPGEKLRDLHSRILNGTLETAPPELTAAAAPAAVTTHQVVPHHLPPDISDFIGRQEALKQVFGLTEDRETGTATPTAVVSGFGGAGKSALAVHAAHLLRKSYPDGQLFADLRGGGRDLEPQEVVGRFLGLLGIPGQDQPAAPDERVELYRRTVADRRLVVVLDNARSEAQVRPLLPGNPNCFVIITSRRRLTGLEGAEPIELGFLGEETSMEMLGRIVGPERIGAEPEAARRIVRLCGGVPLALRAAGAKLLARPHWPLKTLAKRLSDERRRLDELEMGDLAIRSSLRLTYAELDPLHRKAFHLLSVLDLPDFGAWVAAPLLDISPYDAEDVVEHLVDLRLVDVAGVDQIGRVRYRFHDLVQLFGAEQAEGEPVTEAVTRLLRTWLALVEAGVRKLPRVTLGLRPRLHAEIEVDPRLEEDVEEDPTGWLHSETDAVVRAVERAHDLGVDELTTTVITSLLSSPFAARNEFGNWQRTHLVALRSVRERGNRRAEAVLLAGLGQLRYEQDDFAAALAHFEQAAEIAAAIDEPETLAVAYVGMGTVRRDLAEFAQARELLDKAIALGDDGVVAAASYGVGAIHRDHGDLDEARRAFERCVELYREQEDRRGEALALRALSLCHRAAGAYAEAVGLSREAERILRGAGDELGATYAAQSLAKAALRTGDLEGLDDLLAECLEVCTRQRDRFGVALTTRTLGELALAQDRLPEASDLLADALEQWTALGLPIWRARTMRDLAVATADEEMWLRAKELFASLGVREARELEGLSAGGWRSTL</sequence>
<dbReference type="GO" id="GO:0006355">
    <property type="term" value="P:regulation of DNA-templated transcription"/>
    <property type="evidence" value="ECO:0007669"/>
    <property type="project" value="InterPro"/>
</dbReference>
<dbReference type="PROSITE" id="PS50005">
    <property type="entry name" value="TPR"/>
    <property type="match status" value="2"/>
</dbReference>
<dbReference type="CDD" id="cd15831">
    <property type="entry name" value="BTAD"/>
    <property type="match status" value="1"/>
</dbReference>
<dbReference type="OrthoDB" id="3587032at2"/>
<dbReference type="SUPFAM" id="SSF52540">
    <property type="entry name" value="P-loop containing nucleoside triphosphate hydrolases"/>
    <property type="match status" value="1"/>
</dbReference>
<evidence type="ECO:0000313" key="10">
    <source>
        <dbReference type="Proteomes" id="UP000199503"/>
    </source>
</evidence>
<dbReference type="InterPro" id="IPR016032">
    <property type="entry name" value="Sig_transdc_resp-reg_C-effctor"/>
</dbReference>
<feature type="region of interest" description="Disordered" evidence="7">
    <location>
        <begin position="1"/>
        <end position="20"/>
    </location>
</feature>
<keyword evidence="10" id="KW-1185">Reference proteome</keyword>
<evidence type="ECO:0000256" key="5">
    <source>
        <dbReference type="PROSITE-ProRule" id="PRU00339"/>
    </source>
</evidence>
<evidence type="ECO:0000256" key="1">
    <source>
        <dbReference type="ARBA" id="ARBA00005820"/>
    </source>
</evidence>
<dbReference type="AlphaFoldDB" id="A0A1H9VQ22"/>
<dbReference type="PANTHER" id="PTHR35807">
    <property type="entry name" value="TRANSCRIPTIONAL REGULATOR REDD-RELATED"/>
    <property type="match status" value="1"/>
</dbReference>
<dbReference type="GO" id="GO:0003677">
    <property type="term" value="F:DNA binding"/>
    <property type="evidence" value="ECO:0007669"/>
    <property type="project" value="UniProtKB-UniRule"/>
</dbReference>
<feature type="domain" description="OmpR/PhoB-type" evidence="8">
    <location>
        <begin position="28"/>
        <end position="125"/>
    </location>
</feature>
<reference evidence="10" key="1">
    <citation type="submission" date="2016-10" db="EMBL/GenBank/DDBJ databases">
        <authorList>
            <person name="Varghese N."/>
            <person name="Submissions S."/>
        </authorList>
    </citation>
    <scope>NUCLEOTIDE SEQUENCE [LARGE SCALE GENOMIC DNA]</scope>
    <source>
        <strain evidence="10">DSM 44437</strain>
    </source>
</reference>
<evidence type="ECO:0000256" key="6">
    <source>
        <dbReference type="PROSITE-ProRule" id="PRU01091"/>
    </source>
</evidence>
<proteinExistence type="inferred from homology"/>
<accession>A0A1H9VQ22</accession>
<dbReference type="PROSITE" id="PS51755">
    <property type="entry name" value="OMPR_PHOB"/>
    <property type="match status" value="1"/>
</dbReference>
<evidence type="ECO:0000259" key="8">
    <source>
        <dbReference type="PROSITE" id="PS51755"/>
    </source>
</evidence>
<dbReference type="InterPro" id="IPR036388">
    <property type="entry name" value="WH-like_DNA-bd_sf"/>
</dbReference>
<keyword evidence="4" id="KW-0804">Transcription</keyword>
<dbReference type="InterPro" id="IPR001867">
    <property type="entry name" value="OmpR/PhoB-type_DNA-bd"/>
</dbReference>
<dbReference type="Proteomes" id="UP000199503">
    <property type="component" value="Unassembled WGS sequence"/>
</dbReference>
<evidence type="ECO:0000256" key="3">
    <source>
        <dbReference type="ARBA" id="ARBA00023125"/>
    </source>
</evidence>
<dbReference type="Gene3D" id="1.25.40.10">
    <property type="entry name" value="Tetratricopeptide repeat domain"/>
    <property type="match status" value="3"/>
</dbReference>
<dbReference type="InterPro" id="IPR019734">
    <property type="entry name" value="TPR_rpt"/>
</dbReference>
<feature type="repeat" description="TPR" evidence="5">
    <location>
        <begin position="791"/>
        <end position="824"/>
    </location>
</feature>
<feature type="DNA-binding region" description="OmpR/PhoB-type" evidence="6">
    <location>
        <begin position="28"/>
        <end position="125"/>
    </location>
</feature>
<dbReference type="SMART" id="SM01043">
    <property type="entry name" value="BTAD"/>
    <property type="match status" value="1"/>
</dbReference>
<dbReference type="Pfam" id="PF13424">
    <property type="entry name" value="TPR_12"/>
    <property type="match status" value="2"/>
</dbReference>
<keyword evidence="3 6" id="KW-0238">DNA-binding</keyword>
<protein>
    <submittedName>
        <fullName evidence="9">DNA-binding transcriptional activator of the SARP family</fullName>
    </submittedName>
</protein>
<dbReference type="SUPFAM" id="SSF46894">
    <property type="entry name" value="C-terminal effector domain of the bipartite response regulators"/>
    <property type="match status" value="1"/>
</dbReference>
<name>A0A1H9VQ22_9PSEU</name>
<evidence type="ECO:0000313" key="9">
    <source>
        <dbReference type="EMBL" id="SES23846.1"/>
    </source>
</evidence>
<dbReference type="EMBL" id="FOFV01000019">
    <property type="protein sequence ID" value="SES23846.1"/>
    <property type="molecule type" value="Genomic_DNA"/>
</dbReference>
<feature type="repeat" description="TPR" evidence="5">
    <location>
        <begin position="827"/>
        <end position="860"/>
    </location>
</feature>
<gene>
    <name evidence="9" type="ORF">SAMN04488000_11939</name>
</gene>
<dbReference type="InterPro" id="IPR027417">
    <property type="entry name" value="P-loop_NTPase"/>
</dbReference>
<keyword evidence="2" id="KW-0805">Transcription regulation</keyword>
<evidence type="ECO:0000256" key="2">
    <source>
        <dbReference type="ARBA" id="ARBA00023015"/>
    </source>
</evidence>
<dbReference type="SUPFAM" id="SSF48452">
    <property type="entry name" value="TPR-like"/>
    <property type="match status" value="2"/>
</dbReference>
<dbReference type="Gene3D" id="1.10.10.10">
    <property type="entry name" value="Winged helix-like DNA-binding domain superfamily/Winged helix DNA-binding domain"/>
    <property type="match status" value="1"/>
</dbReference>
<keyword evidence="5" id="KW-0802">TPR repeat</keyword>
<dbReference type="SMART" id="SM00862">
    <property type="entry name" value="Trans_reg_C"/>
    <property type="match status" value="1"/>
</dbReference>
<dbReference type="SMART" id="SM00028">
    <property type="entry name" value="TPR"/>
    <property type="match status" value="3"/>
</dbReference>
<dbReference type="Pfam" id="PF00486">
    <property type="entry name" value="Trans_reg_C"/>
    <property type="match status" value="1"/>
</dbReference>
<organism evidence="9 10">
    <name type="scientific">Lentzea albida</name>
    <dbReference type="NCBI Taxonomy" id="65499"/>
    <lineage>
        <taxon>Bacteria</taxon>
        <taxon>Bacillati</taxon>
        <taxon>Actinomycetota</taxon>
        <taxon>Actinomycetes</taxon>
        <taxon>Pseudonocardiales</taxon>
        <taxon>Pseudonocardiaceae</taxon>
        <taxon>Lentzea</taxon>
    </lineage>
</organism>
<dbReference type="InterPro" id="IPR011990">
    <property type="entry name" value="TPR-like_helical_dom_sf"/>
</dbReference>
<dbReference type="Pfam" id="PF03704">
    <property type="entry name" value="BTAD"/>
    <property type="match status" value="1"/>
</dbReference>
<dbReference type="Gene3D" id="3.40.50.300">
    <property type="entry name" value="P-loop containing nucleotide triphosphate hydrolases"/>
    <property type="match status" value="1"/>
</dbReference>
<evidence type="ECO:0000256" key="4">
    <source>
        <dbReference type="ARBA" id="ARBA00023163"/>
    </source>
</evidence>
<dbReference type="InterPro" id="IPR005158">
    <property type="entry name" value="BTAD"/>
</dbReference>
<comment type="similarity">
    <text evidence="1">Belongs to the AfsR/DnrI/RedD regulatory family.</text>
</comment>
<dbReference type="PANTHER" id="PTHR35807:SF1">
    <property type="entry name" value="TRANSCRIPTIONAL REGULATOR REDD"/>
    <property type="match status" value="1"/>
</dbReference>
<evidence type="ECO:0000256" key="7">
    <source>
        <dbReference type="SAM" id="MobiDB-lite"/>
    </source>
</evidence>
<dbReference type="STRING" id="65499.SAMN04488000_11939"/>
<dbReference type="GO" id="GO:0043531">
    <property type="term" value="F:ADP binding"/>
    <property type="evidence" value="ECO:0007669"/>
    <property type="project" value="InterPro"/>
</dbReference>
<dbReference type="GO" id="GO:0000160">
    <property type="term" value="P:phosphorelay signal transduction system"/>
    <property type="evidence" value="ECO:0007669"/>
    <property type="project" value="InterPro"/>
</dbReference>
<dbReference type="PRINTS" id="PR00364">
    <property type="entry name" value="DISEASERSIST"/>
</dbReference>